<dbReference type="CDD" id="cd12959">
    <property type="entry name" value="MMACHC-like"/>
    <property type="match status" value="1"/>
</dbReference>
<keyword evidence="13" id="KW-1185">Reference proteome</keyword>
<keyword evidence="8" id="KW-0274">FAD</keyword>
<evidence type="ECO:0000256" key="11">
    <source>
        <dbReference type="ARBA" id="ARBA00031313"/>
    </source>
</evidence>
<keyword evidence="7" id="KW-0288">FMN</keyword>
<dbReference type="GO" id="GO:0033787">
    <property type="term" value="F:cyanocobalamin reductase (cyanide-eliminating) (NADP+) activity"/>
    <property type="evidence" value="ECO:0007669"/>
    <property type="project" value="TreeGrafter"/>
</dbReference>
<evidence type="ECO:0000256" key="2">
    <source>
        <dbReference type="ARBA" id="ARBA00001974"/>
    </source>
</evidence>
<dbReference type="InterPro" id="IPR032037">
    <property type="entry name" value="MMACHC"/>
</dbReference>
<evidence type="ECO:0000256" key="1">
    <source>
        <dbReference type="ARBA" id="ARBA00001917"/>
    </source>
</evidence>
<evidence type="ECO:0000256" key="4">
    <source>
        <dbReference type="ARBA" id="ARBA00007762"/>
    </source>
</evidence>
<dbReference type="AlphaFoldDB" id="A0A3P7MDT1"/>
<comment type="similarity">
    <text evidence="4">Belongs to the MMACHC family.</text>
</comment>
<dbReference type="GO" id="GO:0005737">
    <property type="term" value="C:cytoplasm"/>
    <property type="evidence" value="ECO:0007669"/>
    <property type="project" value="UniProtKB-SubCell"/>
</dbReference>
<reference evidence="12 13" key="1">
    <citation type="submission" date="2018-11" db="EMBL/GenBank/DDBJ databases">
        <authorList>
            <consortium name="Pathogen Informatics"/>
        </authorList>
    </citation>
    <scope>NUCLEOTIDE SEQUENCE [LARGE SCALE GENOMIC DNA]</scope>
</reference>
<accession>A0A3P7MDT1</accession>
<keyword evidence="5" id="KW-0963">Cytoplasm</keyword>
<evidence type="ECO:0000256" key="3">
    <source>
        <dbReference type="ARBA" id="ARBA00004496"/>
    </source>
</evidence>
<name>A0A3P7MDT1_9BILA</name>
<dbReference type="GO" id="GO:0009235">
    <property type="term" value="P:cobalamin metabolic process"/>
    <property type="evidence" value="ECO:0007669"/>
    <property type="project" value="TreeGrafter"/>
</dbReference>
<dbReference type="PANTHER" id="PTHR31457">
    <property type="entry name" value="METHYLMALONIC ACIDURIA AND HOMOCYSTINURIA TYPE C PROTEIN"/>
    <property type="match status" value="1"/>
</dbReference>
<evidence type="ECO:0000256" key="5">
    <source>
        <dbReference type="ARBA" id="ARBA00022490"/>
    </source>
</evidence>
<keyword evidence="9" id="KW-0521">NADP</keyword>
<dbReference type="GO" id="GO:0071949">
    <property type="term" value="F:FAD binding"/>
    <property type="evidence" value="ECO:0007669"/>
    <property type="project" value="TreeGrafter"/>
</dbReference>
<evidence type="ECO:0000313" key="13">
    <source>
        <dbReference type="Proteomes" id="UP000271098"/>
    </source>
</evidence>
<dbReference type="EMBL" id="UYRT01079937">
    <property type="protein sequence ID" value="VDN21693.1"/>
    <property type="molecule type" value="Genomic_DNA"/>
</dbReference>
<dbReference type="Pfam" id="PF16690">
    <property type="entry name" value="MMACHC"/>
    <property type="match status" value="1"/>
</dbReference>
<keyword evidence="10" id="KW-0560">Oxidoreductase</keyword>
<dbReference type="GO" id="GO:0032451">
    <property type="term" value="F:demethylase activity"/>
    <property type="evidence" value="ECO:0007669"/>
    <property type="project" value="TreeGrafter"/>
</dbReference>
<comment type="cofactor">
    <cofactor evidence="2">
        <name>FAD</name>
        <dbReference type="ChEBI" id="CHEBI:57692"/>
    </cofactor>
</comment>
<keyword evidence="6" id="KW-0285">Flavoprotein</keyword>
<protein>
    <recommendedName>
        <fullName evidence="11">Cyanocobalamin reductase (cyanide-eliminating)</fullName>
    </recommendedName>
</protein>
<evidence type="ECO:0000256" key="10">
    <source>
        <dbReference type="ARBA" id="ARBA00023002"/>
    </source>
</evidence>
<proteinExistence type="inferred from homology"/>
<evidence type="ECO:0000256" key="8">
    <source>
        <dbReference type="ARBA" id="ARBA00022827"/>
    </source>
</evidence>
<evidence type="ECO:0000256" key="6">
    <source>
        <dbReference type="ARBA" id="ARBA00022630"/>
    </source>
</evidence>
<comment type="subcellular location">
    <subcellularLocation>
        <location evidence="3">Cytoplasm</location>
    </subcellularLocation>
</comment>
<dbReference type="PANTHER" id="PTHR31457:SF2">
    <property type="entry name" value="CYANOCOBALAMIN REDUCTASE _ ALKYLCOBALAMIN DEALKYLASE"/>
    <property type="match status" value="1"/>
</dbReference>
<evidence type="ECO:0000256" key="9">
    <source>
        <dbReference type="ARBA" id="ARBA00022857"/>
    </source>
</evidence>
<dbReference type="Proteomes" id="UP000271098">
    <property type="component" value="Unassembled WGS sequence"/>
</dbReference>
<dbReference type="OrthoDB" id="409189at2759"/>
<sequence length="245" mass="28243">MCCFCKNKFLQVGSYNDIVGPLFRQPYDDRTLGVVVVTTPSFFEITFKRWLVLKKRSEESLDEFASKFSSGPIESFFTEKFAHVQQVQMQFLVFEPLKINLIRDNDLLPNRRPKILMTTCGHVSGAAFLYHPPEAALASVRTSATKKSHRVGVCLHPKYGGHFAFRGALIFPEIFVAETFEEKRAPMLLDTVEKQNEAVELFNSQWQSGKYRDCGNPEEKYSPLQLKYFSTLPSDRWPLIAHWFQ</sequence>
<evidence type="ECO:0000256" key="7">
    <source>
        <dbReference type="ARBA" id="ARBA00022643"/>
    </source>
</evidence>
<gene>
    <name evidence="12" type="ORF">GPUH_LOCUS13121</name>
</gene>
<evidence type="ECO:0000313" key="12">
    <source>
        <dbReference type="EMBL" id="VDN21693.1"/>
    </source>
</evidence>
<organism evidence="12 13">
    <name type="scientific">Gongylonema pulchrum</name>
    <dbReference type="NCBI Taxonomy" id="637853"/>
    <lineage>
        <taxon>Eukaryota</taxon>
        <taxon>Metazoa</taxon>
        <taxon>Ecdysozoa</taxon>
        <taxon>Nematoda</taxon>
        <taxon>Chromadorea</taxon>
        <taxon>Rhabditida</taxon>
        <taxon>Spirurina</taxon>
        <taxon>Spiruromorpha</taxon>
        <taxon>Spiruroidea</taxon>
        <taxon>Gongylonematidae</taxon>
        <taxon>Gongylonema</taxon>
    </lineage>
</organism>
<comment type="cofactor">
    <cofactor evidence="1">
        <name>FMN</name>
        <dbReference type="ChEBI" id="CHEBI:58210"/>
    </cofactor>
</comment>